<evidence type="ECO:0008006" key="3">
    <source>
        <dbReference type="Google" id="ProtNLM"/>
    </source>
</evidence>
<name>A0A086XSZ3_9RHOB</name>
<dbReference type="eggNOG" id="COG0627">
    <property type="taxonomic scope" value="Bacteria"/>
</dbReference>
<dbReference type="STRING" id="1105367.CG50_06160"/>
<dbReference type="RefSeq" id="WP_036638740.1">
    <property type="nucleotide sequence ID" value="NZ_JFZB01000027.1"/>
</dbReference>
<dbReference type="InterPro" id="IPR029058">
    <property type="entry name" value="AB_hydrolase_fold"/>
</dbReference>
<evidence type="ECO:0000313" key="2">
    <source>
        <dbReference type="Proteomes" id="UP000028824"/>
    </source>
</evidence>
<organism evidence="1 2">
    <name type="scientific">Paenirhodobacter enshiensis</name>
    <dbReference type="NCBI Taxonomy" id="1105367"/>
    <lineage>
        <taxon>Bacteria</taxon>
        <taxon>Pseudomonadati</taxon>
        <taxon>Pseudomonadota</taxon>
        <taxon>Alphaproteobacteria</taxon>
        <taxon>Rhodobacterales</taxon>
        <taxon>Rhodobacter group</taxon>
        <taxon>Paenirhodobacter</taxon>
    </lineage>
</organism>
<protein>
    <recommendedName>
        <fullName evidence="3">Alpha/beta hydrolase</fullName>
    </recommendedName>
</protein>
<dbReference type="Proteomes" id="UP000028824">
    <property type="component" value="Unassembled WGS sequence"/>
</dbReference>
<dbReference type="OrthoDB" id="1997677at2"/>
<dbReference type="SUPFAM" id="SSF53474">
    <property type="entry name" value="alpha/beta-Hydrolases"/>
    <property type="match status" value="1"/>
</dbReference>
<sequence>METIYSGADIVVYLEPGSGGVAVFSFSGHGMHKADNPRYGDGLFRKLGVTGVYFTTRDDHWWQSAEMPAAIAAANAATAGIARRIAYGQSMGGFGAAAFARDLNADYLITAPQLSVRAGEVLLNPIWEQSIRLRPVLFPNAAERLSGLSGTIVYDPRHRIDPTHARLLNGLAGQHRRLIVPFGSHFIPRTLTEMGILSTLVSDIVLGRAKDLAFYRRIIRENRMKSSRYVEMLTALLPQRQTPGLWRLAGARVLREIRDSGAKAHDAPHLFAFLASYDSAKWGPRSEAETKALAGLGAAVAVSSPPVAPQTAGLYHQAGQSAPMGTMKIRFETTNTSTKIRSYLNPQLATQLQEGRICLSGWAYDPDGAIPEVAIRTPETTFLTALKNVRPDVEQHLQSRGFGHIRQPLGYKFDFLFTPGMEIGYRIGDRTEWVYRLSADTMV</sequence>
<accession>A0A086XSZ3</accession>
<reference evidence="1 2" key="1">
    <citation type="submission" date="2014-03" db="EMBL/GenBank/DDBJ databases">
        <title>Genome of Paenirhodobacter enshiensis DW2-9.</title>
        <authorList>
            <person name="Wang D."/>
            <person name="Wang G."/>
        </authorList>
    </citation>
    <scope>NUCLEOTIDE SEQUENCE [LARGE SCALE GENOMIC DNA]</scope>
    <source>
        <strain evidence="1 2">DW2-9</strain>
    </source>
</reference>
<gene>
    <name evidence="1" type="ORF">CG50_06160</name>
</gene>
<dbReference type="EMBL" id="JFZB01000027">
    <property type="protein sequence ID" value="KFI25143.1"/>
    <property type="molecule type" value="Genomic_DNA"/>
</dbReference>
<proteinExistence type="predicted"/>
<evidence type="ECO:0000313" key="1">
    <source>
        <dbReference type="EMBL" id="KFI25143.1"/>
    </source>
</evidence>
<comment type="caution">
    <text evidence="1">The sequence shown here is derived from an EMBL/GenBank/DDBJ whole genome shotgun (WGS) entry which is preliminary data.</text>
</comment>
<keyword evidence="2" id="KW-1185">Reference proteome</keyword>
<dbReference type="AlphaFoldDB" id="A0A086XSZ3"/>